<feature type="transmembrane region" description="Helical" evidence="2">
    <location>
        <begin position="336"/>
        <end position="356"/>
    </location>
</feature>
<organism evidence="3 4">
    <name type="scientific">Chryseolinea serpens</name>
    <dbReference type="NCBI Taxonomy" id="947013"/>
    <lineage>
        <taxon>Bacteria</taxon>
        <taxon>Pseudomonadati</taxon>
        <taxon>Bacteroidota</taxon>
        <taxon>Cytophagia</taxon>
        <taxon>Cytophagales</taxon>
        <taxon>Fulvivirgaceae</taxon>
        <taxon>Chryseolinea</taxon>
    </lineage>
</organism>
<feature type="transmembrane region" description="Helical" evidence="2">
    <location>
        <begin position="260"/>
        <end position="276"/>
    </location>
</feature>
<feature type="transmembrane region" description="Helical" evidence="2">
    <location>
        <begin position="368"/>
        <end position="387"/>
    </location>
</feature>
<dbReference type="STRING" id="947013.SAMN04488109_4069"/>
<dbReference type="OrthoDB" id="666059at2"/>
<feature type="transmembrane region" description="Helical" evidence="2">
    <location>
        <begin position="542"/>
        <end position="559"/>
    </location>
</feature>
<feature type="transmembrane region" description="Helical" evidence="2">
    <location>
        <begin position="231"/>
        <end position="253"/>
    </location>
</feature>
<feature type="transmembrane region" description="Helical" evidence="2">
    <location>
        <begin position="579"/>
        <end position="596"/>
    </location>
</feature>
<feature type="transmembrane region" description="Helical" evidence="2">
    <location>
        <begin position="175"/>
        <end position="196"/>
    </location>
</feature>
<dbReference type="EMBL" id="FQWQ01000003">
    <property type="protein sequence ID" value="SHH49849.1"/>
    <property type="molecule type" value="Genomic_DNA"/>
</dbReference>
<protein>
    <submittedName>
        <fullName evidence="3">Predicted membrane protein</fullName>
    </submittedName>
</protein>
<dbReference type="AlphaFoldDB" id="A0A1M5TGM1"/>
<evidence type="ECO:0000256" key="1">
    <source>
        <dbReference type="SAM" id="MobiDB-lite"/>
    </source>
</evidence>
<feature type="transmembrane region" description="Helical" evidence="2">
    <location>
        <begin position="722"/>
        <end position="740"/>
    </location>
</feature>
<name>A0A1M5TGM1_9BACT</name>
<feature type="transmembrane region" description="Helical" evidence="2">
    <location>
        <begin position="646"/>
        <end position="664"/>
    </location>
</feature>
<feature type="transmembrane region" description="Helical" evidence="2">
    <location>
        <begin position="747"/>
        <end position="764"/>
    </location>
</feature>
<evidence type="ECO:0000313" key="4">
    <source>
        <dbReference type="Proteomes" id="UP000184212"/>
    </source>
</evidence>
<keyword evidence="2" id="KW-0812">Transmembrane</keyword>
<evidence type="ECO:0000313" key="3">
    <source>
        <dbReference type="EMBL" id="SHH49849.1"/>
    </source>
</evidence>
<feature type="transmembrane region" description="Helical" evidence="2">
    <location>
        <begin position="608"/>
        <end position="626"/>
    </location>
</feature>
<feature type="transmembrane region" description="Helical" evidence="2">
    <location>
        <begin position="425"/>
        <end position="443"/>
    </location>
</feature>
<feature type="transmembrane region" description="Helical" evidence="2">
    <location>
        <begin position="282"/>
        <end position="302"/>
    </location>
</feature>
<reference evidence="3 4" key="1">
    <citation type="submission" date="2016-11" db="EMBL/GenBank/DDBJ databases">
        <authorList>
            <person name="Jaros S."/>
            <person name="Januszkiewicz K."/>
            <person name="Wedrychowicz H."/>
        </authorList>
    </citation>
    <scope>NUCLEOTIDE SEQUENCE [LARGE SCALE GENOMIC DNA]</scope>
    <source>
        <strain evidence="3 4">DSM 24574</strain>
    </source>
</reference>
<dbReference type="PANTHER" id="PTHR38434">
    <property type="entry name" value="BLL2549 PROTEIN"/>
    <property type="match status" value="1"/>
</dbReference>
<evidence type="ECO:0000256" key="2">
    <source>
        <dbReference type="SAM" id="Phobius"/>
    </source>
</evidence>
<dbReference type="RefSeq" id="WP_073137671.1">
    <property type="nucleotide sequence ID" value="NZ_FQWQ01000003.1"/>
</dbReference>
<feature type="transmembrane region" description="Helical" evidence="2">
    <location>
        <begin position="203"/>
        <end position="225"/>
    </location>
</feature>
<feature type="transmembrane region" description="Helical" evidence="2">
    <location>
        <begin position="449"/>
        <end position="465"/>
    </location>
</feature>
<dbReference type="PANTHER" id="PTHR38434:SF1">
    <property type="entry name" value="BLL2549 PROTEIN"/>
    <property type="match status" value="1"/>
</dbReference>
<feature type="transmembrane region" description="Helical" evidence="2">
    <location>
        <begin position="512"/>
        <end position="530"/>
    </location>
</feature>
<proteinExistence type="predicted"/>
<dbReference type="Pfam" id="PF10101">
    <property type="entry name" value="DUF2339"/>
    <property type="match status" value="1"/>
</dbReference>
<feature type="transmembrane region" description="Helical" evidence="2">
    <location>
        <begin position="680"/>
        <end position="702"/>
    </location>
</feature>
<gene>
    <name evidence="3" type="ORF">SAMN04488109_4069</name>
</gene>
<keyword evidence="4" id="KW-1185">Reference proteome</keyword>
<dbReference type="InterPro" id="IPR019286">
    <property type="entry name" value="DUF2339_TM"/>
</dbReference>
<keyword evidence="2" id="KW-0472">Membrane</keyword>
<feature type="transmembrane region" description="Helical" evidence="2">
    <location>
        <begin position="307"/>
        <end position="324"/>
    </location>
</feature>
<feature type="transmembrane region" description="Helical" evidence="2">
    <location>
        <begin position="776"/>
        <end position="793"/>
    </location>
</feature>
<feature type="compositionally biased region" description="Basic and acidic residues" evidence="1">
    <location>
        <begin position="80"/>
        <end position="103"/>
    </location>
</feature>
<accession>A0A1M5TGM1</accession>
<dbReference type="Proteomes" id="UP000184212">
    <property type="component" value="Unassembled WGS sequence"/>
</dbReference>
<feature type="transmembrane region" description="Helical" evidence="2">
    <location>
        <begin position="472"/>
        <end position="492"/>
    </location>
</feature>
<feature type="transmembrane region" description="Helical" evidence="2">
    <location>
        <begin position="399"/>
        <end position="416"/>
    </location>
</feature>
<keyword evidence="2" id="KW-1133">Transmembrane helix</keyword>
<sequence length="814" mass="90740">MEAFFVFLLAVILVALILNVKSTVNSHFNTLQKTIEDLRKELRKLQFQQPPVPPTPPARSVLEDIVASHTTPVQKPVPVPEKKVEPVKEPEPAAEKSTPRPPEEVVPVPKVISTPSYEPVPRKPVPAPKPERPGFFERNPDLEKFIGENLANKVGIGILVLGIGFFVKYAIDQDWIGEIGRVFIGVLCGGILIGVAHRLRKTFVAFSSVLVGGGIAILYLTIYIAFHDYEIFSQTVAFMLMVVITAFAVVLSLGYDRKELAILSILGGFASPFMVSTGEGNYVVLFTYVLILDGGMLVLAYYKKWNIVNIICYAFTILLFGSWVGARFDGENTSMIAGAMIFATLFYLVFFAMNMINNLRKRTSFEALEIGMLLSTTFFYYAAGMVILNNPHGEDFKGLFTASLGIFNFIFAYALFKSTRVDKNLVYLLIGLVLTFISLAAPVQLEGNYITLFWAAEAVLLLWLSQKSGIRLMKLTSVIVMVLMVISLLMDWGQIYLGENGDQALRIILNKGYITSLVSLASIVLTLILLKSETQERQEQVRVYKTLLTFAGIALLYFSQLLELRYHLAADGFSYEAQNIIIGVYNMVFIAGLLLAQKKLPLPQEAKYAPAVLGVFAMLLYLFFYQGQSVIARNEYFLDMTSATGFVFHYVLVAALLVVSVLSLREIQKLESFNQSSQNIYSWFFVFFYLFVASAELDNLVVSIGYSTPESLGHILTQNHKIGYPILWGVTSFLLIAVGLKTKKKHLRIISLTLFLITLVKLFAVDIRGISEGGKIAAFISLGVLLLVVSFMYQRLKKLLLADEVSTKENDPEA</sequence>
<feature type="region of interest" description="Disordered" evidence="1">
    <location>
        <begin position="72"/>
        <end position="108"/>
    </location>
</feature>